<accession>A0A1M6AJS3</accession>
<dbReference type="EMBL" id="FQYU01000001">
    <property type="protein sequence ID" value="SHI36588.1"/>
    <property type="molecule type" value="Genomic_DNA"/>
</dbReference>
<evidence type="ECO:0000256" key="1">
    <source>
        <dbReference type="SAM" id="SignalP"/>
    </source>
</evidence>
<proteinExistence type="predicted"/>
<keyword evidence="1" id="KW-0732">Signal</keyword>
<feature type="signal peptide" evidence="1">
    <location>
        <begin position="1"/>
        <end position="20"/>
    </location>
</feature>
<organism evidence="2 3">
    <name type="scientific">Pseudozobellia thermophila</name>
    <dbReference type="NCBI Taxonomy" id="192903"/>
    <lineage>
        <taxon>Bacteria</taxon>
        <taxon>Pseudomonadati</taxon>
        <taxon>Bacteroidota</taxon>
        <taxon>Flavobacteriia</taxon>
        <taxon>Flavobacteriales</taxon>
        <taxon>Flavobacteriaceae</taxon>
        <taxon>Pseudozobellia</taxon>
    </lineage>
</organism>
<evidence type="ECO:0000313" key="3">
    <source>
        <dbReference type="Proteomes" id="UP000184543"/>
    </source>
</evidence>
<protein>
    <recommendedName>
        <fullName evidence="4">Outer membrane protein beta-barrel domain-containing protein</fullName>
    </recommendedName>
</protein>
<name>A0A1M6AJS3_9FLAO</name>
<sequence>MKPQLSLLLLFLMGLPTAFSQEDARASQNGASSYITFSPLSALDAYAPRWRVGYVQPISSHWQVGVDLGYGNKGMALVSGNIGDAYRLCEIRPEVRYVLNPRARTIKYLSAELFYIDQANVFSNGDYEAENGDDFTYDRANYQRQKYGMHLKFGLFVDLGKRAGFNFYGGIGFRWRQSDYFDVENREGADIFREWYPSMYDREGHAFGPNPTLGAAFYYRL</sequence>
<dbReference type="AlphaFoldDB" id="A0A1M6AJS3"/>
<evidence type="ECO:0008006" key="4">
    <source>
        <dbReference type="Google" id="ProtNLM"/>
    </source>
</evidence>
<dbReference type="STRING" id="192903.SAMN04488513_10179"/>
<evidence type="ECO:0000313" key="2">
    <source>
        <dbReference type="EMBL" id="SHI36588.1"/>
    </source>
</evidence>
<dbReference type="RefSeq" id="WP_139278046.1">
    <property type="nucleotide sequence ID" value="NZ_FQYU01000001.1"/>
</dbReference>
<keyword evidence="3" id="KW-1185">Reference proteome</keyword>
<feature type="chain" id="PRO_5012206512" description="Outer membrane protein beta-barrel domain-containing protein" evidence="1">
    <location>
        <begin position="21"/>
        <end position="221"/>
    </location>
</feature>
<dbReference type="OrthoDB" id="1256349at2"/>
<dbReference type="Proteomes" id="UP000184543">
    <property type="component" value="Unassembled WGS sequence"/>
</dbReference>
<gene>
    <name evidence="2" type="ORF">SAMN04488513_10179</name>
</gene>
<reference evidence="3" key="1">
    <citation type="submission" date="2016-11" db="EMBL/GenBank/DDBJ databases">
        <authorList>
            <person name="Varghese N."/>
            <person name="Submissions S."/>
        </authorList>
    </citation>
    <scope>NUCLEOTIDE SEQUENCE [LARGE SCALE GENOMIC DNA]</scope>
    <source>
        <strain evidence="3">DSM 19858</strain>
    </source>
</reference>